<evidence type="ECO:0000313" key="11">
    <source>
        <dbReference type="EMBL" id="KDN42067.1"/>
    </source>
</evidence>
<reference evidence="11 12" key="1">
    <citation type="submission" date="2014-05" db="EMBL/GenBank/DDBJ databases">
        <title>Draft genome sequence of a rare smut relative, Tilletiaria anomala UBC 951.</title>
        <authorList>
            <consortium name="DOE Joint Genome Institute"/>
            <person name="Toome M."/>
            <person name="Kuo A."/>
            <person name="Henrissat B."/>
            <person name="Lipzen A."/>
            <person name="Tritt A."/>
            <person name="Yoshinaga Y."/>
            <person name="Zane M."/>
            <person name="Barry K."/>
            <person name="Grigoriev I.V."/>
            <person name="Spatafora J.W."/>
            <person name="Aimea M.C."/>
        </authorList>
    </citation>
    <scope>NUCLEOTIDE SEQUENCE [LARGE SCALE GENOMIC DNA]</scope>
    <source>
        <strain evidence="11 12">UBC 951</strain>
    </source>
</reference>
<feature type="compositionally biased region" description="Basic residues" evidence="8">
    <location>
        <begin position="114"/>
        <end position="125"/>
    </location>
</feature>
<dbReference type="InterPro" id="IPR001138">
    <property type="entry name" value="Zn2Cys6_DnaBD"/>
</dbReference>
<evidence type="ECO:0000313" key="12">
    <source>
        <dbReference type="Proteomes" id="UP000027361"/>
    </source>
</evidence>
<keyword evidence="3" id="KW-0805">Transcription regulation</keyword>
<evidence type="ECO:0000256" key="5">
    <source>
        <dbReference type="ARBA" id="ARBA00023163"/>
    </source>
</evidence>
<dbReference type="HOGENOM" id="CLU_464752_0_0_1"/>
<keyword evidence="5" id="KW-0804">Transcription</keyword>
<comment type="caution">
    <text evidence="11">The sequence shown here is derived from an EMBL/GenBank/DDBJ whole genome shotgun (WGS) entry which is preliminary data.</text>
</comment>
<feature type="compositionally biased region" description="Polar residues" evidence="8">
    <location>
        <begin position="136"/>
        <end position="151"/>
    </location>
</feature>
<evidence type="ECO:0000259" key="10">
    <source>
        <dbReference type="PROSITE" id="PS50112"/>
    </source>
</evidence>
<dbReference type="Gene3D" id="4.10.240.10">
    <property type="entry name" value="Zn(2)-C6 fungal-type DNA-binding domain"/>
    <property type="match status" value="1"/>
</dbReference>
<dbReference type="PROSITE" id="PS50112">
    <property type="entry name" value="PAS"/>
    <property type="match status" value="1"/>
</dbReference>
<dbReference type="InterPro" id="IPR036864">
    <property type="entry name" value="Zn2-C6_fun-type_DNA-bd_sf"/>
</dbReference>
<feature type="region of interest" description="Disordered" evidence="8">
    <location>
        <begin position="322"/>
        <end position="399"/>
    </location>
</feature>
<dbReference type="AlphaFoldDB" id="A0A066VK01"/>
<evidence type="ECO:0000256" key="1">
    <source>
        <dbReference type="ARBA" id="ARBA00022723"/>
    </source>
</evidence>
<dbReference type="OrthoDB" id="411251at2759"/>
<feature type="region of interest" description="Disordered" evidence="8">
    <location>
        <begin position="33"/>
        <end position="77"/>
    </location>
</feature>
<feature type="compositionally biased region" description="Low complexity" evidence="8">
    <location>
        <begin position="325"/>
        <end position="339"/>
    </location>
</feature>
<keyword evidence="12" id="KW-1185">Reference proteome</keyword>
<dbReference type="InterPro" id="IPR000014">
    <property type="entry name" value="PAS"/>
</dbReference>
<dbReference type="InParanoid" id="A0A066VK01"/>
<dbReference type="CDD" id="cd00130">
    <property type="entry name" value="PAS"/>
    <property type="match status" value="1"/>
</dbReference>
<sequence>MQGTAGADEAMEEANLGSWKLPAPASSSWYATAGDSAAEAGPSVSSGLPRPSLSSSSSTTVSSASSIRGKRSTKGNVPNACAHCKKAHLACDLERPCKRCVTLGKDPDSCVNVQHKKRGRPRLRSRNSAEGGELQEQLSTLSRAPPSTSSHHQCMLLAQLPPLVTSMGTDAGRIAPSPRYSPYDAPKLVPRHSDPSSLGAPSAFAGMSAPIANARGKLSRSRSLLSPGDHVILPPLVPMASSYDTTADHHRGLRVTAVPSGYSTPPERIVPPPSLSPIACSANTVPWHPESRLPNTEPHGPAVNASKRRSLAAFDDRVATRQVNAPASSSRVTSSEASAWLPNARTQGAYPAPTTRTLPSHSTAYGSRVLPAEGYSSAPARPPPRFPTSSSNLALSSTQPRPHLAAEDVDDVDLVGLLVCTTGLVCLRSSEELRALLGYSERDLVEMSLHSILHPSDGPKLERLCADLLSPVGIPAMAILPRSATIDVRAADADQLAVPAAGTIFPSSQMRLISADSSVLDFVVQLHLGAYLGLELHQPSTLSRSDKCGGQRPRRLRTTEASFSPSTQRIGALGTAPNRIFVTSRIA</sequence>
<evidence type="ECO:0000259" key="9">
    <source>
        <dbReference type="PROSITE" id="PS50048"/>
    </source>
</evidence>
<accession>A0A066VK01</accession>
<proteinExistence type="predicted"/>
<gene>
    <name evidence="11" type="ORF">K437DRAFT_263847</name>
</gene>
<keyword evidence="6" id="KW-0539">Nucleus</keyword>
<dbReference type="EMBL" id="JMSN01000073">
    <property type="protein sequence ID" value="KDN42067.1"/>
    <property type="molecule type" value="Genomic_DNA"/>
</dbReference>
<dbReference type="STRING" id="1037660.A0A066VK01"/>
<dbReference type="GO" id="GO:0000981">
    <property type="term" value="F:DNA-binding transcription factor activity, RNA polymerase II-specific"/>
    <property type="evidence" value="ECO:0007669"/>
    <property type="project" value="InterPro"/>
</dbReference>
<feature type="domain" description="Zn(2)-C6 fungal-type" evidence="9">
    <location>
        <begin position="80"/>
        <end position="112"/>
    </location>
</feature>
<feature type="compositionally biased region" description="Polar residues" evidence="8">
    <location>
        <begin position="354"/>
        <end position="365"/>
    </location>
</feature>
<dbReference type="SUPFAM" id="SSF57701">
    <property type="entry name" value="Zn2/Cys6 DNA-binding domain"/>
    <property type="match status" value="1"/>
</dbReference>
<dbReference type="Proteomes" id="UP000027361">
    <property type="component" value="Unassembled WGS sequence"/>
</dbReference>
<keyword evidence="4" id="KW-0238">DNA-binding</keyword>
<evidence type="ECO:0000256" key="3">
    <source>
        <dbReference type="ARBA" id="ARBA00023015"/>
    </source>
</evidence>
<keyword evidence="2" id="KW-0862">Zinc</keyword>
<dbReference type="CDD" id="cd00067">
    <property type="entry name" value="GAL4"/>
    <property type="match status" value="1"/>
</dbReference>
<feature type="region of interest" description="Disordered" evidence="8">
    <location>
        <begin position="108"/>
        <end position="151"/>
    </location>
</feature>
<feature type="domain" description="PAS" evidence="10">
    <location>
        <begin position="430"/>
        <end position="457"/>
    </location>
</feature>
<dbReference type="RefSeq" id="XP_013241931.1">
    <property type="nucleotide sequence ID" value="XM_013386477.1"/>
</dbReference>
<evidence type="ECO:0000256" key="2">
    <source>
        <dbReference type="ARBA" id="ARBA00022833"/>
    </source>
</evidence>
<evidence type="ECO:0000256" key="4">
    <source>
        <dbReference type="ARBA" id="ARBA00023125"/>
    </source>
</evidence>
<dbReference type="InterPro" id="IPR050335">
    <property type="entry name" value="ERT1_acuK_gluconeogen_tf"/>
</dbReference>
<dbReference type="SMART" id="SM00066">
    <property type="entry name" value="GAL4"/>
    <property type="match status" value="1"/>
</dbReference>
<dbReference type="PANTHER" id="PTHR47659:SF4">
    <property type="entry name" value="ZN(II)2CYS6 TRANSCRIPTION FACTOR (EUROFUNG)"/>
    <property type="match status" value="1"/>
</dbReference>
<feature type="compositionally biased region" description="Low complexity" evidence="8">
    <location>
        <begin position="43"/>
        <end position="67"/>
    </location>
</feature>
<dbReference type="Pfam" id="PF00172">
    <property type="entry name" value="Zn_clus"/>
    <property type="match status" value="1"/>
</dbReference>
<evidence type="ECO:0000256" key="7">
    <source>
        <dbReference type="ARBA" id="ARBA00040903"/>
    </source>
</evidence>
<name>A0A066VK01_TILAU</name>
<dbReference type="PROSITE" id="PS50048">
    <property type="entry name" value="ZN2_CY6_FUNGAL_2"/>
    <property type="match status" value="1"/>
</dbReference>
<protein>
    <recommendedName>
        <fullName evidence="7">Transcription activator of gluconeogenesis ERT1</fullName>
    </recommendedName>
</protein>
<evidence type="ECO:0000256" key="8">
    <source>
        <dbReference type="SAM" id="MobiDB-lite"/>
    </source>
</evidence>
<dbReference type="GO" id="GO:0003677">
    <property type="term" value="F:DNA binding"/>
    <property type="evidence" value="ECO:0007669"/>
    <property type="project" value="UniProtKB-KW"/>
</dbReference>
<evidence type="ECO:0000256" key="6">
    <source>
        <dbReference type="ARBA" id="ARBA00023242"/>
    </source>
</evidence>
<dbReference type="GeneID" id="25265692"/>
<organism evidence="11 12">
    <name type="scientific">Tilletiaria anomala (strain ATCC 24038 / CBS 436.72 / UBC 951)</name>
    <dbReference type="NCBI Taxonomy" id="1037660"/>
    <lineage>
        <taxon>Eukaryota</taxon>
        <taxon>Fungi</taxon>
        <taxon>Dikarya</taxon>
        <taxon>Basidiomycota</taxon>
        <taxon>Ustilaginomycotina</taxon>
        <taxon>Exobasidiomycetes</taxon>
        <taxon>Georgefischeriales</taxon>
        <taxon>Tilletiariaceae</taxon>
        <taxon>Tilletiaria</taxon>
    </lineage>
</organism>
<keyword evidence="1" id="KW-0479">Metal-binding</keyword>
<dbReference type="PANTHER" id="PTHR47659">
    <property type="entry name" value="ZN(II)2CYS6 TRANSCRIPTION FACTOR (EUROFUNG)-RELATED"/>
    <property type="match status" value="1"/>
</dbReference>
<dbReference type="GO" id="GO:0008270">
    <property type="term" value="F:zinc ion binding"/>
    <property type="evidence" value="ECO:0007669"/>
    <property type="project" value="InterPro"/>
</dbReference>